<feature type="domain" description="MYND-type" evidence="5">
    <location>
        <begin position="5"/>
        <end position="45"/>
    </location>
</feature>
<evidence type="ECO:0000313" key="6">
    <source>
        <dbReference type="EMBL" id="OAQ81540.1"/>
    </source>
</evidence>
<reference evidence="6 7" key="1">
    <citation type="submission" date="2016-01" db="EMBL/GenBank/DDBJ databases">
        <title>Biosynthesis of antibiotic leucinostatins and their inhibition on Phytophthora in bio-control Purpureocillium lilacinum.</title>
        <authorList>
            <person name="Wang G."/>
            <person name="Liu Z."/>
            <person name="Lin R."/>
            <person name="Li E."/>
            <person name="Mao Z."/>
            <person name="Ling J."/>
            <person name="Yin W."/>
            <person name="Xie B."/>
        </authorList>
    </citation>
    <scope>NUCLEOTIDE SEQUENCE [LARGE SCALE GENOMIC DNA]</scope>
    <source>
        <strain evidence="6">PLBJ-1</strain>
    </source>
</reference>
<evidence type="ECO:0000256" key="2">
    <source>
        <dbReference type="ARBA" id="ARBA00022771"/>
    </source>
</evidence>
<dbReference type="PROSITE" id="PS01360">
    <property type="entry name" value="ZF_MYND_1"/>
    <property type="match status" value="1"/>
</dbReference>
<dbReference type="Gene3D" id="6.10.140.2220">
    <property type="match status" value="1"/>
</dbReference>
<dbReference type="PROSITE" id="PS50865">
    <property type="entry name" value="ZF_MYND_2"/>
    <property type="match status" value="1"/>
</dbReference>
<keyword evidence="3" id="KW-0862">Zinc</keyword>
<dbReference type="GO" id="GO:0008270">
    <property type="term" value="F:zinc ion binding"/>
    <property type="evidence" value="ECO:0007669"/>
    <property type="project" value="UniProtKB-KW"/>
</dbReference>
<comment type="caution">
    <text evidence="6">The sequence shown here is derived from an EMBL/GenBank/DDBJ whole genome shotgun (WGS) entry which is preliminary data.</text>
</comment>
<dbReference type="Pfam" id="PF01753">
    <property type="entry name" value="zf-MYND"/>
    <property type="match status" value="1"/>
</dbReference>
<sequence length="244" mass="27090">MASKCTNCNKSALEVGPKHCAKCSVSLYCSRACQRADWETHKKICGKQADGPSDSRLRIMRATDLSPPKGLESGVPDPFTRLDKGTWLHDRPEKDVFRLLIDAYRLRVEDTYNMDGEVEADSIYDGKSDGLQSFKRFLGRVAARAGMLPPWWNDDKQANCEVLGMTRGQWHGLGCAITKGDIIDYYDDLRFPMQLRMFAEAAYGRGPGGANGTETRQMMMAVEQGRGVGMVASTLDFVSIFGGR</sequence>
<dbReference type="SUPFAM" id="SSF144232">
    <property type="entry name" value="HIT/MYND zinc finger-like"/>
    <property type="match status" value="1"/>
</dbReference>
<name>A0A179GW66_PURLI</name>
<evidence type="ECO:0000259" key="5">
    <source>
        <dbReference type="PROSITE" id="PS50865"/>
    </source>
</evidence>
<evidence type="ECO:0000256" key="1">
    <source>
        <dbReference type="ARBA" id="ARBA00022723"/>
    </source>
</evidence>
<dbReference type="AlphaFoldDB" id="A0A179GW66"/>
<proteinExistence type="predicted"/>
<accession>A0A179GW66</accession>
<organism evidence="6 7">
    <name type="scientific">Purpureocillium lilacinum</name>
    <name type="common">Paecilomyces lilacinus</name>
    <dbReference type="NCBI Taxonomy" id="33203"/>
    <lineage>
        <taxon>Eukaryota</taxon>
        <taxon>Fungi</taxon>
        <taxon>Dikarya</taxon>
        <taxon>Ascomycota</taxon>
        <taxon>Pezizomycotina</taxon>
        <taxon>Sordariomycetes</taxon>
        <taxon>Hypocreomycetidae</taxon>
        <taxon>Hypocreales</taxon>
        <taxon>Ophiocordycipitaceae</taxon>
        <taxon>Purpureocillium</taxon>
    </lineage>
</organism>
<gene>
    <name evidence="6" type="ORF">VFPBJ_04124</name>
</gene>
<keyword evidence="2 4" id="KW-0863">Zinc-finger</keyword>
<evidence type="ECO:0000256" key="4">
    <source>
        <dbReference type="PROSITE-ProRule" id="PRU00134"/>
    </source>
</evidence>
<dbReference type="Proteomes" id="UP000078240">
    <property type="component" value="Unassembled WGS sequence"/>
</dbReference>
<protein>
    <submittedName>
        <fullName evidence="6">MYND domain-containingprotein</fullName>
    </submittedName>
</protein>
<dbReference type="InterPro" id="IPR002893">
    <property type="entry name" value="Znf_MYND"/>
</dbReference>
<evidence type="ECO:0000256" key="3">
    <source>
        <dbReference type="ARBA" id="ARBA00022833"/>
    </source>
</evidence>
<evidence type="ECO:0000313" key="7">
    <source>
        <dbReference type="Proteomes" id="UP000078240"/>
    </source>
</evidence>
<dbReference type="EMBL" id="LSBH01000003">
    <property type="protein sequence ID" value="OAQ81540.1"/>
    <property type="molecule type" value="Genomic_DNA"/>
</dbReference>
<keyword evidence="1" id="KW-0479">Metal-binding</keyword>